<evidence type="ECO:0000313" key="3">
    <source>
        <dbReference type="EMBL" id="CAA9334322.1"/>
    </source>
</evidence>
<keyword evidence="2" id="KW-0812">Transmembrane</keyword>
<feature type="region of interest" description="Disordered" evidence="1">
    <location>
        <begin position="29"/>
        <end position="95"/>
    </location>
</feature>
<sequence>MDNSTIIWIVVAVVVVLVIVAVIAFLANRNSSDDKPSRAGTQGRGQQVRGSAGSRGDEPRGQQIDTGQSRDRGTTSRPAGKAPDGPTRSRRGKRR</sequence>
<reference evidence="3" key="1">
    <citation type="submission" date="2020-02" db="EMBL/GenBank/DDBJ databases">
        <authorList>
            <person name="Meier V. D."/>
        </authorList>
    </citation>
    <scope>NUCLEOTIDE SEQUENCE</scope>
    <source>
        <strain evidence="3">AVDCRST_MAG29</strain>
    </source>
</reference>
<gene>
    <name evidence="3" type="ORF">AVDCRST_MAG29-1225</name>
</gene>
<protein>
    <submittedName>
        <fullName evidence="3">Uncharacterized protein</fullName>
    </submittedName>
</protein>
<proteinExistence type="predicted"/>
<dbReference type="EMBL" id="CADCUG010000067">
    <property type="protein sequence ID" value="CAA9334322.1"/>
    <property type="molecule type" value="Genomic_DNA"/>
</dbReference>
<evidence type="ECO:0000256" key="1">
    <source>
        <dbReference type="SAM" id="MobiDB-lite"/>
    </source>
</evidence>
<dbReference type="AlphaFoldDB" id="A0A6J4LP71"/>
<keyword evidence="2" id="KW-1133">Transmembrane helix</keyword>
<name>A0A6J4LP71_9ACTN</name>
<evidence type="ECO:0000256" key="2">
    <source>
        <dbReference type="SAM" id="Phobius"/>
    </source>
</evidence>
<keyword evidence="2" id="KW-0472">Membrane</keyword>
<organism evidence="3">
    <name type="scientific">uncultured Nocardioidaceae bacterium</name>
    <dbReference type="NCBI Taxonomy" id="253824"/>
    <lineage>
        <taxon>Bacteria</taxon>
        <taxon>Bacillati</taxon>
        <taxon>Actinomycetota</taxon>
        <taxon>Actinomycetes</taxon>
        <taxon>Propionibacteriales</taxon>
        <taxon>Nocardioidaceae</taxon>
        <taxon>environmental samples</taxon>
    </lineage>
</organism>
<feature type="transmembrane region" description="Helical" evidence="2">
    <location>
        <begin position="6"/>
        <end position="28"/>
    </location>
</feature>
<accession>A0A6J4LP71</accession>